<accession>A0A7X5XPM8</accession>
<comment type="caution">
    <text evidence="2">The sequence shown here is derived from an EMBL/GenBank/DDBJ whole genome shotgun (WGS) entry which is preliminary data.</text>
</comment>
<gene>
    <name evidence="2" type="ORF">GGR90_000755</name>
</gene>
<dbReference type="Proteomes" id="UP000535078">
    <property type="component" value="Unassembled WGS sequence"/>
</dbReference>
<evidence type="ECO:0000313" key="2">
    <source>
        <dbReference type="EMBL" id="NJB88603.1"/>
    </source>
</evidence>
<evidence type="ECO:0000313" key="3">
    <source>
        <dbReference type="Proteomes" id="UP000535078"/>
    </source>
</evidence>
<feature type="compositionally biased region" description="Low complexity" evidence="1">
    <location>
        <begin position="154"/>
        <end position="168"/>
    </location>
</feature>
<organism evidence="2 3">
    <name type="scientific">Sphingopyxis italica</name>
    <dbReference type="NCBI Taxonomy" id="1129133"/>
    <lineage>
        <taxon>Bacteria</taxon>
        <taxon>Pseudomonadati</taxon>
        <taxon>Pseudomonadota</taxon>
        <taxon>Alphaproteobacteria</taxon>
        <taxon>Sphingomonadales</taxon>
        <taxon>Sphingomonadaceae</taxon>
        <taxon>Sphingopyxis</taxon>
    </lineage>
</organism>
<dbReference type="RefSeq" id="WP_197411478.1">
    <property type="nucleotide sequence ID" value="NZ_JAATIT010000001.1"/>
</dbReference>
<dbReference type="AlphaFoldDB" id="A0A7X5XPM8"/>
<dbReference type="EMBL" id="JAATIT010000001">
    <property type="protein sequence ID" value="NJB88603.1"/>
    <property type="molecule type" value="Genomic_DNA"/>
</dbReference>
<reference evidence="2 3" key="1">
    <citation type="submission" date="2020-03" db="EMBL/GenBank/DDBJ databases">
        <title>Genomic Encyclopedia of Type Strains, Phase IV (KMG-IV): sequencing the most valuable type-strain genomes for metagenomic binning, comparative biology and taxonomic classification.</title>
        <authorList>
            <person name="Goeker M."/>
        </authorList>
    </citation>
    <scope>NUCLEOTIDE SEQUENCE [LARGE SCALE GENOMIC DNA]</scope>
    <source>
        <strain evidence="2 3">DSM 25229</strain>
    </source>
</reference>
<evidence type="ECO:0000256" key="1">
    <source>
        <dbReference type="SAM" id="MobiDB-lite"/>
    </source>
</evidence>
<keyword evidence="3" id="KW-1185">Reference proteome</keyword>
<sequence length="168" mass="18109">MADRVPASIEIGGEISAPVFAELLHIIAFEGLSPEWGGEPFDAESRVVGQPLALFDESCAWGKIDNLEAFCVEKSLPFVRWSGSYPGEWSPERLVYRGSGTVDSYMIDESDRVLLDRRLLVELGSIEAAMAYFDTAEFAVPPLVVEGDPPPVPAAAESAAAPREASHG</sequence>
<proteinExistence type="predicted"/>
<name>A0A7X5XPM8_9SPHN</name>
<feature type="region of interest" description="Disordered" evidence="1">
    <location>
        <begin position="149"/>
        <end position="168"/>
    </location>
</feature>
<protein>
    <submittedName>
        <fullName evidence="2">Uncharacterized protein</fullName>
    </submittedName>
</protein>